<evidence type="ECO:0000259" key="3">
    <source>
        <dbReference type="PROSITE" id="PS51186"/>
    </source>
</evidence>
<dbReference type="OrthoDB" id="9796171at2"/>
<evidence type="ECO:0000256" key="1">
    <source>
        <dbReference type="ARBA" id="ARBA00022679"/>
    </source>
</evidence>
<dbReference type="Proteomes" id="UP000440224">
    <property type="component" value="Unassembled WGS sequence"/>
</dbReference>
<keyword evidence="5" id="KW-1185">Reference proteome</keyword>
<evidence type="ECO:0000313" key="4">
    <source>
        <dbReference type="EMBL" id="MRG97484.1"/>
    </source>
</evidence>
<organism evidence="4 5">
    <name type="scientific">Polyangium spumosum</name>
    <dbReference type="NCBI Taxonomy" id="889282"/>
    <lineage>
        <taxon>Bacteria</taxon>
        <taxon>Pseudomonadati</taxon>
        <taxon>Myxococcota</taxon>
        <taxon>Polyangia</taxon>
        <taxon>Polyangiales</taxon>
        <taxon>Polyangiaceae</taxon>
        <taxon>Polyangium</taxon>
    </lineage>
</organism>
<protein>
    <submittedName>
        <fullName evidence="4">GNAT family N-acetyltransferase</fullName>
    </submittedName>
</protein>
<dbReference type="Gene3D" id="3.40.630.30">
    <property type="match status" value="1"/>
</dbReference>
<dbReference type="InterPro" id="IPR000182">
    <property type="entry name" value="GNAT_dom"/>
</dbReference>
<dbReference type="PROSITE" id="PS51186">
    <property type="entry name" value="GNAT"/>
    <property type="match status" value="1"/>
</dbReference>
<comment type="caution">
    <text evidence="4">The sequence shown here is derived from an EMBL/GenBank/DDBJ whole genome shotgun (WGS) entry which is preliminary data.</text>
</comment>
<dbReference type="Pfam" id="PF00583">
    <property type="entry name" value="Acetyltransf_1"/>
    <property type="match status" value="1"/>
</dbReference>
<dbReference type="CDD" id="cd04301">
    <property type="entry name" value="NAT_SF"/>
    <property type="match status" value="1"/>
</dbReference>
<evidence type="ECO:0000313" key="5">
    <source>
        <dbReference type="Proteomes" id="UP000440224"/>
    </source>
</evidence>
<evidence type="ECO:0000256" key="2">
    <source>
        <dbReference type="ARBA" id="ARBA00023315"/>
    </source>
</evidence>
<keyword evidence="1 4" id="KW-0808">Transferase</keyword>
<sequence>MTTYGIRRISASETRPLRHFVLRPHQRPEDLVYPGDDAPDTLHLDLSVEGEQRAVASMFREPLPGTPDASAYRLRGMAVLPEHQGLGYGAALVHACIEHARQHGGTRLWCNARTTAAGFYRKLGFEADGAEFELPGIGPHYLMSRPV</sequence>
<feature type="domain" description="N-acetyltransferase" evidence="3">
    <location>
        <begin position="4"/>
        <end position="147"/>
    </location>
</feature>
<dbReference type="SUPFAM" id="SSF55729">
    <property type="entry name" value="Acyl-CoA N-acyltransferases (Nat)"/>
    <property type="match status" value="1"/>
</dbReference>
<reference evidence="4 5" key="1">
    <citation type="submission" date="2019-10" db="EMBL/GenBank/DDBJ databases">
        <title>A soil myxobacterium in the family Polyangiaceae.</title>
        <authorList>
            <person name="Li Y."/>
            <person name="Wang J."/>
        </authorList>
    </citation>
    <scope>NUCLEOTIDE SEQUENCE [LARGE SCALE GENOMIC DNA]</scope>
    <source>
        <strain evidence="4 5">DSM 14734</strain>
    </source>
</reference>
<accession>A0A6N7Q5C8</accession>
<dbReference type="InterPro" id="IPR050832">
    <property type="entry name" value="Bact_Acetyltransf"/>
</dbReference>
<name>A0A6N7Q5C8_9BACT</name>
<dbReference type="PANTHER" id="PTHR43877">
    <property type="entry name" value="AMINOALKYLPHOSPHONATE N-ACETYLTRANSFERASE-RELATED-RELATED"/>
    <property type="match status" value="1"/>
</dbReference>
<proteinExistence type="predicted"/>
<dbReference type="GO" id="GO:0016747">
    <property type="term" value="F:acyltransferase activity, transferring groups other than amino-acyl groups"/>
    <property type="evidence" value="ECO:0007669"/>
    <property type="project" value="InterPro"/>
</dbReference>
<gene>
    <name evidence="4" type="ORF">GF068_36985</name>
</gene>
<dbReference type="RefSeq" id="WP_153824269.1">
    <property type="nucleotide sequence ID" value="NZ_WJIE01000018.1"/>
</dbReference>
<dbReference type="EMBL" id="WJIE01000018">
    <property type="protein sequence ID" value="MRG97484.1"/>
    <property type="molecule type" value="Genomic_DNA"/>
</dbReference>
<dbReference type="AlphaFoldDB" id="A0A6N7Q5C8"/>
<keyword evidence="2" id="KW-0012">Acyltransferase</keyword>
<dbReference type="InterPro" id="IPR016181">
    <property type="entry name" value="Acyl_CoA_acyltransferase"/>
</dbReference>